<dbReference type="InterPro" id="IPR037873">
    <property type="entry name" value="BamE-like"/>
</dbReference>
<name>A5EXS2_DICNV</name>
<dbReference type="EMBL" id="CP000513">
    <property type="protein sequence ID" value="ABQ14033.1"/>
    <property type="molecule type" value="Genomic_DNA"/>
</dbReference>
<dbReference type="Proteomes" id="UP000000248">
    <property type="component" value="Chromosome"/>
</dbReference>
<reference evidence="5 6" key="1">
    <citation type="journal article" date="2007" name="Nat. Biotechnol.">
        <title>Genome sequence and identification of candidate vaccine antigens from the animal pathogen Dichelobacter nodosus.</title>
        <authorList>
            <person name="Myers G.S."/>
            <person name="Parker D."/>
            <person name="Al-Hasani K."/>
            <person name="Kennan R.M."/>
            <person name="Seemann T."/>
            <person name="Ren Q."/>
            <person name="Badger J.H."/>
            <person name="Selengut J.D."/>
            <person name="Deboy R.T."/>
            <person name="Tettelin H."/>
            <person name="Boyce J.D."/>
            <person name="McCarl V.P."/>
            <person name="Han X."/>
            <person name="Nelson W.C."/>
            <person name="Madupu R."/>
            <person name="Mohamoud Y."/>
            <person name="Holley T."/>
            <person name="Fedorova N."/>
            <person name="Khouri H."/>
            <person name="Bottomley S.P."/>
            <person name="Whittington R.J."/>
            <person name="Adler B."/>
            <person name="Songer J.G."/>
            <person name="Rood J.I."/>
            <person name="Paulsen I.T."/>
        </authorList>
    </citation>
    <scope>NUCLEOTIDE SEQUENCE [LARGE SCALE GENOMIC DNA]</scope>
    <source>
        <strain evidence="5 6">VCS1703A</strain>
    </source>
</reference>
<dbReference type="PROSITE" id="PS51257">
    <property type="entry name" value="PROKAR_LIPOPROTEIN"/>
    <property type="match status" value="1"/>
</dbReference>
<dbReference type="PANTHER" id="PTHR37482">
    <property type="entry name" value="OUTER MEMBRANE PROTEIN ASSEMBLY FACTOR BAME"/>
    <property type="match status" value="1"/>
</dbReference>
<keyword evidence="1" id="KW-0732">Signal</keyword>
<proteinExistence type="predicted"/>
<dbReference type="InterPro" id="IPR026592">
    <property type="entry name" value="BamE"/>
</dbReference>
<dbReference type="Gene3D" id="3.30.1450.10">
    <property type="match status" value="1"/>
</dbReference>
<dbReference type="HOGENOM" id="CLU_083835_3_2_6"/>
<feature type="domain" description="Outer membrane protein assembly factor BamE" evidence="4">
    <location>
        <begin position="46"/>
        <end position="102"/>
    </location>
</feature>
<keyword evidence="6" id="KW-1185">Reference proteome</keyword>
<dbReference type="GO" id="GO:1990063">
    <property type="term" value="C:Bam protein complex"/>
    <property type="evidence" value="ECO:0007669"/>
    <property type="project" value="TreeGrafter"/>
</dbReference>
<accession>A5EXS2</accession>
<sequence length="110" mass="12634">MTRRFIFFGCFFVFFLCACQNPLFLYRPDSVQGNIFPIGQNPAALTGKNKEYVRTLLGTPTLQDPFHPNQDVYIFTYKSGTSQKTYRRSLTLYYVDNKVASVQAVPLTTQ</sequence>
<dbReference type="GO" id="GO:0030674">
    <property type="term" value="F:protein-macromolecule adaptor activity"/>
    <property type="evidence" value="ECO:0007669"/>
    <property type="project" value="TreeGrafter"/>
</dbReference>
<dbReference type="AlphaFoldDB" id="A5EXS2"/>
<dbReference type="KEGG" id="dno:DNO_1064"/>
<organism evidence="5 6">
    <name type="scientific">Dichelobacter nodosus (strain VCS1703A)</name>
    <dbReference type="NCBI Taxonomy" id="246195"/>
    <lineage>
        <taxon>Bacteria</taxon>
        <taxon>Pseudomonadati</taxon>
        <taxon>Pseudomonadota</taxon>
        <taxon>Gammaproteobacteria</taxon>
        <taxon>Cardiobacteriales</taxon>
        <taxon>Cardiobacteriaceae</taxon>
        <taxon>Dichelobacter</taxon>
    </lineage>
</organism>
<dbReference type="PANTHER" id="PTHR37482:SF1">
    <property type="entry name" value="OUTER MEMBRANE PROTEIN ASSEMBLY FACTOR BAME"/>
    <property type="match status" value="1"/>
</dbReference>
<dbReference type="GO" id="GO:0043165">
    <property type="term" value="P:Gram-negative-bacterium-type cell outer membrane assembly"/>
    <property type="evidence" value="ECO:0007669"/>
    <property type="project" value="TreeGrafter"/>
</dbReference>
<evidence type="ECO:0000259" key="4">
    <source>
        <dbReference type="Pfam" id="PF04355"/>
    </source>
</evidence>
<dbReference type="InterPro" id="IPR007450">
    <property type="entry name" value="BamE_dom"/>
</dbReference>
<keyword evidence="2" id="KW-0472">Membrane</keyword>
<gene>
    <name evidence="5" type="ordered locus">DNO_1064</name>
</gene>
<evidence type="ECO:0000256" key="3">
    <source>
        <dbReference type="ARBA" id="ARBA00023237"/>
    </source>
</evidence>
<protein>
    <submittedName>
        <fullName evidence="5">SmpA/OmlA family lipoprotein</fullName>
    </submittedName>
</protein>
<dbReference type="STRING" id="246195.DNO_1064"/>
<dbReference type="Pfam" id="PF04355">
    <property type="entry name" value="BamE"/>
    <property type="match status" value="1"/>
</dbReference>
<evidence type="ECO:0000256" key="1">
    <source>
        <dbReference type="ARBA" id="ARBA00022729"/>
    </source>
</evidence>
<keyword evidence="5" id="KW-0449">Lipoprotein</keyword>
<evidence type="ECO:0000256" key="2">
    <source>
        <dbReference type="ARBA" id="ARBA00023136"/>
    </source>
</evidence>
<keyword evidence="3" id="KW-0998">Cell outer membrane</keyword>
<dbReference type="eggNOG" id="COG2913">
    <property type="taxonomic scope" value="Bacteria"/>
</dbReference>
<evidence type="ECO:0000313" key="6">
    <source>
        <dbReference type="Proteomes" id="UP000000248"/>
    </source>
</evidence>
<dbReference type="RefSeq" id="WP_012031371.1">
    <property type="nucleotide sequence ID" value="NC_009446.1"/>
</dbReference>
<evidence type="ECO:0000313" key="5">
    <source>
        <dbReference type="EMBL" id="ABQ14033.1"/>
    </source>
</evidence>
<dbReference type="GO" id="GO:0051205">
    <property type="term" value="P:protein insertion into membrane"/>
    <property type="evidence" value="ECO:0007669"/>
    <property type="project" value="TreeGrafter"/>
</dbReference>